<gene>
    <name evidence="2" type="ORF">F6W70_00820</name>
</gene>
<evidence type="ECO:0000256" key="1">
    <source>
        <dbReference type="SAM" id="Phobius"/>
    </source>
</evidence>
<keyword evidence="1" id="KW-1133">Transmembrane helix</keyword>
<feature type="transmembrane region" description="Helical" evidence="1">
    <location>
        <begin position="99"/>
        <end position="118"/>
    </location>
</feature>
<evidence type="ECO:0000313" key="3">
    <source>
        <dbReference type="Proteomes" id="UP000436027"/>
    </source>
</evidence>
<comment type="caution">
    <text evidence="2">The sequence shown here is derived from an EMBL/GenBank/DDBJ whole genome shotgun (WGS) entry which is preliminary data.</text>
</comment>
<sequence>MRLRAIDLVDVLMYLIVLGTFSQLFPAVISETFLLSLLTAILLKIVLEAVVWVKGRAIAHIRSDGTAARRAVGVVVLLLILPGSKFLVLELVDVVFGDAVQLGGFFLVTLLIVVLMLARGAARRLLSPAPTVESAA</sequence>
<dbReference type="EMBL" id="WAAQ01000001">
    <property type="protein sequence ID" value="KAB1886039.1"/>
    <property type="molecule type" value="Genomic_DNA"/>
</dbReference>
<feature type="transmembrane region" description="Helical" evidence="1">
    <location>
        <begin position="67"/>
        <end position="87"/>
    </location>
</feature>
<dbReference type="AlphaFoldDB" id="A0AAD3ZYI0"/>
<dbReference type="Proteomes" id="UP000436027">
    <property type="component" value="Unassembled WGS sequence"/>
</dbReference>
<feature type="transmembrane region" description="Helical" evidence="1">
    <location>
        <begin position="35"/>
        <end position="55"/>
    </location>
</feature>
<accession>A0AAD3ZYI0</accession>
<reference evidence="2 3" key="1">
    <citation type="submission" date="2019-09" db="EMBL/GenBank/DDBJ databases">
        <title>Whole genome sequencing of Microbacterium maritypicum.</title>
        <authorList>
            <person name="Lenchi N."/>
        </authorList>
    </citation>
    <scope>NUCLEOTIDE SEQUENCE [LARGE SCALE GENOMIC DNA]</scope>
    <source>
        <strain evidence="2 3">DSM 12512</strain>
    </source>
</reference>
<evidence type="ECO:0000313" key="2">
    <source>
        <dbReference type="EMBL" id="KAB1886039.1"/>
    </source>
</evidence>
<keyword evidence="1" id="KW-0812">Transmembrane</keyword>
<organism evidence="2 3">
    <name type="scientific">Microbacterium maritypicum</name>
    <name type="common">Microbacterium liquefaciens</name>
    <dbReference type="NCBI Taxonomy" id="33918"/>
    <lineage>
        <taxon>Bacteria</taxon>
        <taxon>Bacillati</taxon>
        <taxon>Actinomycetota</taxon>
        <taxon>Actinomycetes</taxon>
        <taxon>Micrococcales</taxon>
        <taxon>Microbacteriaceae</taxon>
        <taxon>Microbacterium</taxon>
    </lineage>
</organism>
<protein>
    <submittedName>
        <fullName evidence="2">Uncharacterized protein</fullName>
    </submittedName>
</protein>
<proteinExistence type="predicted"/>
<keyword evidence="1" id="KW-0472">Membrane</keyword>
<dbReference type="RefSeq" id="WP_055866330.1">
    <property type="nucleotide sequence ID" value="NZ_BAAAIN010000002.1"/>
</dbReference>
<feature type="transmembrane region" description="Helical" evidence="1">
    <location>
        <begin position="12"/>
        <end position="29"/>
    </location>
</feature>
<name>A0AAD3ZYI0_MICMQ</name>